<feature type="transmembrane region" description="Helical" evidence="11">
    <location>
        <begin position="157"/>
        <end position="185"/>
    </location>
</feature>
<dbReference type="Pfam" id="PF00005">
    <property type="entry name" value="ABC_tran"/>
    <property type="match status" value="1"/>
</dbReference>
<evidence type="ECO:0000256" key="4">
    <source>
        <dbReference type="ARBA" id="ARBA00022692"/>
    </source>
</evidence>
<dbReference type="PROSITE" id="PS00211">
    <property type="entry name" value="ABC_TRANSPORTER_1"/>
    <property type="match status" value="1"/>
</dbReference>
<dbReference type="AlphaFoldDB" id="A0A2P5Z242"/>
<evidence type="ECO:0000313" key="15">
    <source>
        <dbReference type="Proteomes" id="UP000247346"/>
    </source>
</evidence>
<dbReference type="InterPro" id="IPR003593">
    <property type="entry name" value="AAA+_ATPase"/>
</dbReference>
<dbReference type="InterPro" id="IPR036640">
    <property type="entry name" value="ABC1_TM_sf"/>
</dbReference>
<evidence type="ECO:0000256" key="7">
    <source>
        <dbReference type="ARBA" id="ARBA00022967"/>
    </source>
</evidence>
<feature type="domain" description="ABC transmembrane type-1" evidence="13">
    <location>
        <begin position="32"/>
        <end position="314"/>
    </location>
</feature>
<evidence type="ECO:0000256" key="9">
    <source>
        <dbReference type="ARBA" id="ARBA00023055"/>
    </source>
</evidence>
<dbReference type="CDD" id="cd18552">
    <property type="entry name" value="ABC_6TM_MsbA_like"/>
    <property type="match status" value="1"/>
</dbReference>
<feature type="transmembrane region" description="Helical" evidence="11">
    <location>
        <begin position="30"/>
        <end position="55"/>
    </location>
</feature>
<keyword evidence="8 11" id="KW-1133">Transmembrane helix</keyword>
<dbReference type="NCBIfam" id="TIGR02203">
    <property type="entry name" value="MsbA_lipidA"/>
    <property type="match status" value="1"/>
</dbReference>
<dbReference type="Gene3D" id="3.40.50.300">
    <property type="entry name" value="P-loop containing nucleotide triphosphate hydrolases"/>
    <property type="match status" value="1"/>
</dbReference>
<sequence>MNVPTDVPVQDSPWRTYRRLLSYAGGYRGLLLIAAVGALLEALAGSGFLALMKPITDETFIARNREVAMWLPLQIVGLFVLRGIAGYVTDMSMGRAARSISRDFRVNVLDKYLRLPGSRFDAEPVASMLVRLGSDSEQVAQAAVDAMKVMVQQTLQIVGALAVMLWYSWTVTVTILLVAPPLAWVMDRVAKRYRRVSHRIQESNAELMQSAEQALSGNQEVKVYGARASEMERYQHLANTNLHLAMKVESTRGISSAAVQLLGAIGLAALLLIAGHEALAGRLTAGEFVSLMTAMMAIIPALKNLTNVQNMLQRGVASAQRLFVVLDAPEEQDSGTRHIERAQGRIEFREVTAAYPGQARPALAEVSFVAEPGTVTAIVGRSGSGKSSLVKLIPRFYDPQSGQILLDGHPLQEYRLEDLRRQIALVGQQVMLFDGSIAENVAYGEMRDAGPAQLQQAIADANAMEFVEHLPEGVQAQVGAKGGRLSGGQRQRLAIARAMLKDAPILILDEATAALDNESERLVQDALHRLMPDRTTLVIAHRLSTIEHADQVLVMDHGRIVERGTHHELLALGGVYAHLHSMQFRERQLG</sequence>
<dbReference type="Gene3D" id="1.20.1560.10">
    <property type="entry name" value="ABC transporter type 1, transmembrane domain"/>
    <property type="match status" value="1"/>
</dbReference>
<dbReference type="InterPro" id="IPR011527">
    <property type="entry name" value="ABC1_TM_dom"/>
</dbReference>
<dbReference type="PANTHER" id="PTHR43394">
    <property type="entry name" value="ATP-DEPENDENT PERMEASE MDL1, MITOCHONDRIAL"/>
    <property type="match status" value="1"/>
</dbReference>
<keyword evidence="3" id="KW-1003">Cell membrane</keyword>
<comment type="subcellular location">
    <subcellularLocation>
        <location evidence="1">Cell membrane</location>
        <topology evidence="1">Multi-pass membrane protein</topology>
    </subcellularLocation>
</comment>
<comment type="caution">
    <text evidence="14">The sequence shown here is derived from an EMBL/GenBank/DDBJ whole genome shotgun (WGS) entry which is preliminary data.</text>
</comment>
<dbReference type="PANTHER" id="PTHR43394:SF1">
    <property type="entry name" value="ATP-BINDING CASSETTE SUB-FAMILY B MEMBER 10, MITOCHONDRIAL"/>
    <property type="match status" value="1"/>
</dbReference>
<keyword evidence="2" id="KW-0813">Transport</keyword>
<evidence type="ECO:0000256" key="10">
    <source>
        <dbReference type="ARBA" id="ARBA00023136"/>
    </source>
</evidence>
<dbReference type="FunFam" id="3.40.50.300:FF:000140">
    <property type="entry name" value="Lipid A export ATP-binding/permease protein MsbA"/>
    <property type="match status" value="1"/>
</dbReference>
<evidence type="ECO:0000256" key="5">
    <source>
        <dbReference type="ARBA" id="ARBA00022741"/>
    </source>
</evidence>
<keyword evidence="7" id="KW-1278">Translocase</keyword>
<evidence type="ECO:0000259" key="12">
    <source>
        <dbReference type="PROSITE" id="PS50893"/>
    </source>
</evidence>
<dbReference type="GO" id="GO:0005524">
    <property type="term" value="F:ATP binding"/>
    <property type="evidence" value="ECO:0007669"/>
    <property type="project" value="UniProtKB-KW"/>
</dbReference>
<dbReference type="InterPro" id="IPR003439">
    <property type="entry name" value="ABC_transporter-like_ATP-bd"/>
</dbReference>
<evidence type="ECO:0000313" key="14">
    <source>
        <dbReference type="EMBL" id="PPU81627.1"/>
    </source>
</evidence>
<dbReference type="InterPro" id="IPR027417">
    <property type="entry name" value="P-loop_NTPase"/>
</dbReference>
<dbReference type="PROSITE" id="PS50893">
    <property type="entry name" value="ABC_TRANSPORTER_2"/>
    <property type="match status" value="1"/>
</dbReference>
<proteinExistence type="predicted"/>
<feature type="transmembrane region" description="Helical" evidence="11">
    <location>
        <begin position="254"/>
        <end position="274"/>
    </location>
</feature>
<organism evidence="14 15">
    <name type="scientific">Xanthomonas sacchari</name>
    <dbReference type="NCBI Taxonomy" id="56458"/>
    <lineage>
        <taxon>Bacteria</taxon>
        <taxon>Pseudomonadati</taxon>
        <taxon>Pseudomonadota</taxon>
        <taxon>Gammaproteobacteria</taxon>
        <taxon>Lysobacterales</taxon>
        <taxon>Lysobacteraceae</taxon>
        <taxon>Xanthomonas</taxon>
    </lineage>
</organism>
<dbReference type="GO" id="GO:0034040">
    <property type="term" value="F:ATPase-coupled lipid transmembrane transporter activity"/>
    <property type="evidence" value="ECO:0007669"/>
    <property type="project" value="InterPro"/>
</dbReference>
<name>A0A2P5Z242_9XANT</name>
<keyword evidence="10 11" id="KW-0472">Membrane</keyword>
<gene>
    <name evidence="14" type="primary">msbA</name>
    <name evidence="14" type="ORF">XsacCFBP4641_13710</name>
</gene>
<keyword evidence="4 11" id="KW-0812">Transmembrane</keyword>
<dbReference type="PROSITE" id="PS50929">
    <property type="entry name" value="ABC_TM1F"/>
    <property type="match status" value="1"/>
</dbReference>
<dbReference type="RefSeq" id="WP_010342641.1">
    <property type="nucleotide sequence ID" value="NZ_CP132343.1"/>
</dbReference>
<dbReference type="SMART" id="SM00382">
    <property type="entry name" value="AAA"/>
    <property type="match status" value="1"/>
</dbReference>
<protein>
    <submittedName>
        <fullName evidence="14">Lipid A export permease/ATP-binding protein MsbA</fullName>
    </submittedName>
</protein>
<accession>A0A2P5Z242</accession>
<evidence type="ECO:0000256" key="3">
    <source>
        <dbReference type="ARBA" id="ARBA00022475"/>
    </source>
</evidence>
<dbReference type="OrthoDB" id="9806127at2"/>
<keyword evidence="6 14" id="KW-0067">ATP-binding</keyword>
<evidence type="ECO:0000256" key="11">
    <source>
        <dbReference type="SAM" id="Phobius"/>
    </source>
</evidence>
<dbReference type="EMBL" id="MDEK01000012">
    <property type="protein sequence ID" value="PPU81627.1"/>
    <property type="molecule type" value="Genomic_DNA"/>
</dbReference>
<dbReference type="GeneID" id="93878719"/>
<evidence type="ECO:0000256" key="2">
    <source>
        <dbReference type="ARBA" id="ARBA00022448"/>
    </source>
</evidence>
<evidence type="ECO:0000256" key="6">
    <source>
        <dbReference type="ARBA" id="ARBA00022840"/>
    </source>
</evidence>
<dbReference type="InterPro" id="IPR011917">
    <property type="entry name" value="ABC_transpr_lipidA"/>
</dbReference>
<keyword evidence="9" id="KW-0445">Lipid transport</keyword>
<dbReference type="Proteomes" id="UP000247346">
    <property type="component" value="Unassembled WGS sequence"/>
</dbReference>
<dbReference type="Pfam" id="PF00664">
    <property type="entry name" value="ABC_membrane"/>
    <property type="match status" value="1"/>
</dbReference>
<evidence type="ECO:0000256" key="1">
    <source>
        <dbReference type="ARBA" id="ARBA00004651"/>
    </source>
</evidence>
<reference evidence="14 15" key="1">
    <citation type="submission" date="2016-08" db="EMBL/GenBank/DDBJ databases">
        <authorList>
            <person name="Seilhamer J.J."/>
        </authorList>
    </citation>
    <scope>NUCLEOTIDE SEQUENCE [LARGE SCALE GENOMIC DNA]</scope>
    <source>
        <strain evidence="14 15">CFBP4641</strain>
    </source>
</reference>
<feature type="domain" description="ABC transporter" evidence="12">
    <location>
        <begin position="346"/>
        <end position="582"/>
    </location>
</feature>
<dbReference type="GO" id="GO:0016887">
    <property type="term" value="F:ATP hydrolysis activity"/>
    <property type="evidence" value="ECO:0007669"/>
    <property type="project" value="InterPro"/>
</dbReference>
<evidence type="ECO:0000256" key="8">
    <source>
        <dbReference type="ARBA" id="ARBA00022989"/>
    </source>
</evidence>
<dbReference type="SUPFAM" id="SSF52540">
    <property type="entry name" value="P-loop containing nucleoside triphosphate hydrolases"/>
    <property type="match status" value="1"/>
</dbReference>
<feature type="transmembrane region" description="Helical" evidence="11">
    <location>
        <begin position="67"/>
        <end position="88"/>
    </location>
</feature>
<dbReference type="InterPro" id="IPR017871">
    <property type="entry name" value="ABC_transporter-like_CS"/>
</dbReference>
<dbReference type="GO" id="GO:0005886">
    <property type="term" value="C:plasma membrane"/>
    <property type="evidence" value="ECO:0007669"/>
    <property type="project" value="UniProtKB-SubCell"/>
</dbReference>
<evidence type="ECO:0000259" key="13">
    <source>
        <dbReference type="PROSITE" id="PS50929"/>
    </source>
</evidence>
<keyword evidence="5" id="KW-0547">Nucleotide-binding</keyword>
<dbReference type="SUPFAM" id="SSF90123">
    <property type="entry name" value="ABC transporter transmembrane region"/>
    <property type="match status" value="1"/>
</dbReference>
<dbReference type="GO" id="GO:0015421">
    <property type="term" value="F:ABC-type oligopeptide transporter activity"/>
    <property type="evidence" value="ECO:0007669"/>
    <property type="project" value="TreeGrafter"/>
</dbReference>
<dbReference type="InterPro" id="IPR039421">
    <property type="entry name" value="Type_1_exporter"/>
</dbReference>